<dbReference type="RefSeq" id="WP_034840973.1">
    <property type="nucleotide sequence ID" value="NZ_JOKH01000006.1"/>
</dbReference>
<gene>
    <name evidence="2" type="ORF">GZ78_23930</name>
</gene>
<evidence type="ECO:0000313" key="2">
    <source>
        <dbReference type="EMBL" id="KEQ16264.1"/>
    </source>
</evidence>
<protein>
    <submittedName>
        <fullName evidence="2">Uncharacterized protein</fullName>
    </submittedName>
</protein>
<sequence>MKKNYILPLLLILSPALHANQKPVESTQPELTLKTAIQPELTDESPMPLVSAAVRYGMMADAYLSSPSGMVTEGYRFQIRSLYLSYLKEMLAEPGNTVDNINEALLAKWMMRLGREGIGPEILVSIKNGMQKKLAEWSQKSLSGQITPFLESTEIMPKLEQQIKACKKMTPQPSSDPAKRRSCHQAESLTRVESSRLIDPNLLKSAMLKLIPSYAEGLIDVSNRPYYRAFLTSREDFEESLTALLGQGYTARQLAEILEFAGVDYPEVFDSLYYHALRNDKSIHEPAITQK</sequence>
<feature type="chain" id="PRO_5001760700" evidence="1">
    <location>
        <begin position="20"/>
        <end position="291"/>
    </location>
</feature>
<feature type="signal peptide" evidence="1">
    <location>
        <begin position="1"/>
        <end position="19"/>
    </location>
</feature>
<comment type="caution">
    <text evidence="2">The sequence shown here is derived from an EMBL/GenBank/DDBJ whole genome shotgun (WGS) entry which is preliminary data.</text>
</comment>
<evidence type="ECO:0000256" key="1">
    <source>
        <dbReference type="SAM" id="SignalP"/>
    </source>
</evidence>
<dbReference type="AlphaFoldDB" id="A0A081NCU1"/>
<proteinExistence type="predicted"/>
<reference evidence="2 3" key="1">
    <citation type="submission" date="2014-06" db="EMBL/GenBank/DDBJ databases">
        <title>Whole Genome Sequences of Three Symbiotic Endozoicomonas Bacteria.</title>
        <authorList>
            <person name="Neave M.J."/>
            <person name="Apprill A."/>
            <person name="Voolstra C.R."/>
        </authorList>
    </citation>
    <scope>NUCLEOTIDE SEQUENCE [LARGE SCALE GENOMIC DNA]</scope>
    <source>
        <strain evidence="2 3">DSM 25634</strain>
    </source>
</reference>
<keyword evidence="3" id="KW-1185">Reference proteome</keyword>
<dbReference type="EMBL" id="JOKH01000006">
    <property type="protein sequence ID" value="KEQ16264.1"/>
    <property type="molecule type" value="Genomic_DNA"/>
</dbReference>
<dbReference type="OrthoDB" id="6191551at2"/>
<keyword evidence="1" id="KW-0732">Signal</keyword>
<evidence type="ECO:0000313" key="3">
    <source>
        <dbReference type="Proteomes" id="UP000028073"/>
    </source>
</evidence>
<dbReference type="Proteomes" id="UP000028073">
    <property type="component" value="Unassembled WGS sequence"/>
</dbReference>
<name>A0A081NCU1_9GAMM</name>
<accession>A0A081NCU1</accession>
<organism evidence="2 3">
    <name type="scientific">Endozoicomonas numazuensis</name>
    <dbReference type="NCBI Taxonomy" id="1137799"/>
    <lineage>
        <taxon>Bacteria</taxon>
        <taxon>Pseudomonadati</taxon>
        <taxon>Pseudomonadota</taxon>
        <taxon>Gammaproteobacteria</taxon>
        <taxon>Oceanospirillales</taxon>
        <taxon>Endozoicomonadaceae</taxon>
        <taxon>Endozoicomonas</taxon>
    </lineage>
</organism>